<sequence length="190" mass="20727">MISAAASGRKRHRNIRHPVDGGKTSAHLSTAPSAANRAHGKMSMLYMLPQHLAMARPMALTMATQCEAYGEGEDGTSRSSPRPAHQVDTGPIIPNSRVGANANAAATQEALLEAMHRRRIEELQRELREEGCSACMYTGMATCTGLSLYFAKLATDDTTLRKNRRFLWCCSGASLVAGAYRWYLGKEFGH</sequence>
<feature type="region of interest" description="Disordered" evidence="1">
    <location>
        <begin position="1"/>
        <end position="36"/>
    </location>
</feature>
<dbReference type="EMBL" id="HBEF01000737">
    <property type="protein sequence ID" value="CAD8328381.1"/>
    <property type="molecule type" value="Transcribed_RNA"/>
</dbReference>
<evidence type="ECO:0000256" key="2">
    <source>
        <dbReference type="SAM" id="Phobius"/>
    </source>
</evidence>
<keyword evidence="2" id="KW-1133">Transmembrane helix</keyword>
<gene>
    <name evidence="3" type="ORF">CAUS1442_LOCUS478</name>
</gene>
<keyword evidence="2" id="KW-0812">Transmembrane</keyword>
<feature type="region of interest" description="Disordered" evidence="1">
    <location>
        <begin position="69"/>
        <end position="97"/>
    </location>
</feature>
<dbReference type="AlphaFoldDB" id="A0A7R9ZJ02"/>
<name>A0A7R9ZJ02_9STRA</name>
<organism evidence="3">
    <name type="scientific">Craspedostauros australis</name>
    <dbReference type="NCBI Taxonomy" id="1486917"/>
    <lineage>
        <taxon>Eukaryota</taxon>
        <taxon>Sar</taxon>
        <taxon>Stramenopiles</taxon>
        <taxon>Ochrophyta</taxon>
        <taxon>Bacillariophyta</taxon>
        <taxon>Bacillariophyceae</taxon>
        <taxon>Bacillariophycidae</taxon>
        <taxon>Naviculales</taxon>
        <taxon>Naviculaceae</taxon>
        <taxon>Craspedostauros</taxon>
    </lineage>
</organism>
<evidence type="ECO:0000256" key="1">
    <source>
        <dbReference type="SAM" id="MobiDB-lite"/>
    </source>
</evidence>
<keyword evidence="2" id="KW-0472">Membrane</keyword>
<proteinExistence type="predicted"/>
<accession>A0A7R9ZJ02</accession>
<evidence type="ECO:0000313" key="3">
    <source>
        <dbReference type="EMBL" id="CAD8328381.1"/>
    </source>
</evidence>
<feature type="transmembrane region" description="Helical" evidence="2">
    <location>
        <begin position="166"/>
        <end position="184"/>
    </location>
</feature>
<protein>
    <submittedName>
        <fullName evidence="3">Uncharacterized protein</fullName>
    </submittedName>
</protein>
<reference evidence="3" key="1">
    <citation type="submission" date="2021-01" db="EMBL/GenBank/DDBJ databases">
        <authorList>
            <person name="Corre E."/>
            <person name="Pelletier E."/>
            <person name="Niang G."/>
            <person name="Scheremetjew M."/>
            <person name="Finn R."/>
            <person name="Kale V."/>
            <person name="Holt S."/>
            <person name="Cochrane G."/>
            <person name="Meng A."/>
            <person name="Brown T."/>
            <person name="Cohen L."/>
        </authorList>
    </citation>
    <scope>NUCLEOTIDE SEQUENCE</scope>
    <source>
        <strain evidence="3">CCMP3328</strain>
    </source>
</reference>